<organism evidence="9">
    <name type="scientific">Shewanella frigidimarina</name>
    <dbReference type="NCBI Taxonomy" id="56812"/>
    <lineage>
        <taxon>Bacteria</taxon>
        <taxon>Pseudomonadati</taxon>
        <taxon>Pseudomonadota</taxon>
        <taxon>Gammaproteobacteria</taxon>
        <taxon>Alteromonadales</taxon>
        <taxon>Shewanellaceae</taxon>
        <taxon>Shewanella</taxon>
    </lineage>
</organism>
<evidence type="ECO:0000256" key="2">
    <source>
        <dbReference type="ARBA" id="ARBA00006591"/>
    </source>
</evidence>
<evidence type="ECO:0000256" key="5">
    <source>
        <dbReference type="ARBA" id="ARBA00022723"/>
    </source>
</evidence>
<dbReference type="AlphaFoldDB" id="A0A106BX58"/>
<protein>
    <recommendedName>
        <fullName evidence="3 7">Protein SprT</fullName>
    </recommendedName>
</protein>
<dbReference type="PANTHER" id="PTHR38773">
    <property type="entry name" value="PROTEIN SPRT"/>
    <property type="match status" value="1"/>
</dbReference>
<evidence type="ECO:0000313" key="9">
    <source>
        <dbReference type="EMBL" id="KVX00241.1"/>
    </source>
</evidence>
<name>A0A106BX58_SHEFR</name>
<dbReference type="EMBL" id="LRDC01000062">
    <property type="protein sequence ID" value="KVX00241.1"/>
    <property type="molecule type" value="Genomic_DNA"/>
</dbReference>
<evidence type="ECO:0000256" key="6">
    <source>
        <dbReference type="ARBA" id="ARBA00022833"/>
    </source>
</evidence>
<proteinExistence type="inferred from homology"/>
<dbReference type="SMART" id="SM00731">
    <property type="entry name" value="SprT"/>
    <property type="match status" value="1"/>
</dbReference>
<reference evidence="9 10" key="1">
    <citation type="submission" date="2016-01" db="EMBL/GenBank/DDBJ databases">
        <title>Draft genome of the antarctic isolate Shewanella frigidimarina Ag06-30.</title>
        <authorList>
            <person name="Parmeciano Di Noto G."/>
            <person name="Vazquez S."/>
            <person name="Mac Cormack W."/>
            <person name="Iriarte A."/>
            <person name="Quiroga C."/>
        </authorList>
    </citation>
    <scope>NUCLEOTIDE SEQUENCE [LARGE SCALE GENOMIC DNA]</scope>
    <source>
        <strain evidence="9 10">Ag06-30</strain>
    </source>
</reference>
<feature type="binding site" evidence="7">
    <location>
        <position position="117"/>
    </location>
    <ligand>
        <name>Zn(2+)</name>
        <dbReference type="ChEBI" id="CHEBI:29105"/>
    </ligand>
</feature>
<feature type="active site" evidence="7">
    <location>
        <position position="114"/>
    </location>
</feature>
<evidence type="ECO:0000256" key="4">
    <source>
        <dbReference type="ARBA" id="ARBA00022490"/>
    </source>
</evidence>
<dbReference type="GO" id="GO:0005737">
    <property type="term" value="C:cytoplasm"/>
    <property type="evidence" value="ECO:0007669"/>
    <property type="project" value="UniProtKB-SubCell"/>
</dbReference>
<keyword evidence="4 7" id="KW-0963">Cytoplasm</keyword>
<dbReference type="HAMAP" id="MF_00746">
    <property type="entry name" value="SprT"/>
    <property type="match status" value="1"/>
</dbReference>
<dbReference type="Pfam" id="PF17283">
    <property type="entry name" value="Zn_ribbon_SprT"/>
    <property type="match status" value="1"/>
</dbReference>
<dbReference type="Pfam" id="PF10263">
    <property type="entry name" value="SprT-like"/>
    <property type="match status" value="1"/>
</dbReference>
<evidence type="ECO:0000256" key="7">
    <source>
        <dbReference type="HAMAP-Rule" id="MF_00746"/>
    </source>
</evidence>
<dbReference type="NCBIfam" id="NF003421">
    <property type="entry name" value="PRK04860.1"/>
    <property type="match status" value="1"/>
</dbReference>
<dbReference type="GO" id="GO:0008270">
    <property type="term" value="F:zinc ion binding"/>
    <property type="evidence" value="ECO:0007669"/>
    <property type="project" value="UniProtKB-UniRule"/>
</dbReference>
<gene>
    <name evidence="7" type="primary">sprT</name>
    <name evidence="9" type="ORF">AWJ07_09135</name>
</gene>
<dbReference type="Proteomes" id="UP000055702">
    <property type="component" value="Unassembled WGS sequence"/>
</dbReference>
<dbReference type="InterPro" id="IPR035240">
    <property type="entry name" value="SprT_Zn_ribbon"/>
</dbReference>
<accession>A0A106BX58</accession>
<dbReference type="InterPro" id="IPR006640">
    <property type="entry name" value="SprT-like_domain"/>
</dbReference>
<keyword evidence="6 7" id="KW-0862">Zinc</keyword>
<comment type="subcellular location">
    <subcellularLocation>
        <location evidence="1 7">Cytoplasm</location>
    </subcellularLocation>
</comment>
<dbReference type="PANTHER" id="PTHR38773:SF1">
    <property type="entry name" value="PROTEIN SPRT"/>
    <property type="match status" value="1"/>
</dbReference>
<dbReference type="InterPro" id="IPR023483">
    <property type="entry name" value="Uncharacterised_SprT"/>
</dbReference>
<feature type="domain" description="SprT-like" evidence="8">
    <location>
        <begin position="51"/>
        <end position="200"/>
    </location>
</feature>
<evidence type="ECO:0000313" key="10">
    <source>
        <dbReference type="Proteomes" id="UP000055702"/>
    </source>
</evidence>
<evidence type="ECO:0000256" key="3">
    <source>
        <dbReference type="ARBA" id="ARBA00020082"/>
    </source>
</evidence>
<sequence>MFKNIFNLTQRAHQALTQDVHEKGASLSTGPHTHQTQNIIVSNPLQLQILAKVEADYLLAEQHFKRQFPRPSVHFSLRGKSAGTAHLQTNKLRFNPVLLAENHDIFINEVVPHEISHLLCFHLFGKVKPHGKEWQSVMLTTFNITPKTTHQLNTQSVSGQQFEYFCGCGSINLTIRRHNRIVRGQTQYRCRRCQQTLTSFKPK</sequence>
<keyword evidence="5 7" id="KW-0479">Metal-binding</keyword>
<evidence type="ECO:0000256" key="1">
    <source>
        <dbReference type="ARBA" id="ARBA00004496"/>
    </source>
</evidence>
<comment type="similarity">
    <text evidence="2 7">Belongs to the SprT family.</text>
</comment>
<evidence type="ECO:0000259" key="8">
    <source>
        <dbReference type="SMART" id="SM00731"/>
    </source>
</evidence>
<dbReference type="GO" id="GO:0006950">
    <property type="term" value="P:response to stress"/>
    <property type="evidence" value="ECO:0007669"/>
    <property type="project" value="UniProtKB-ARBA"/>
</dbReference>
<comment type="cofactor">
    <cofactor evidence="7">
        <name>Zn(2+)</name>
        <dbReference type="ChEBI" id="CHEBI:29105"/>
    </cofactor>
    <text evidence="7">Binds 1 zinc ion.</text>
</comment>
<comment type="caution">
    <text evidence="9">The sequence shown here is derived from an EMBL/GenBank/DDBJ whole genome shotgun (WGS) entry which is preliminary data.</text>
</comment>
<dbReference type="RefSeq" id="WP_059747610.1">
    <property type="nucleotide sequence ID" value="NZ_LRDC01000062.1"/>
</dbReference>
<feature type="binding site" evidence="7">
    <location>
        <position position="113"/>
    </location>
    <ligand>
        <name>Zn(2+)</name>
        <dbReference type="ChEBI" id="CHEBI:29105"/>
    </ligand>
</feature>